<dbReference type="Proteomes" id="UP001629230">
    <property type="component" value="Unassembled WGS sequence"/>
</dbReference>
<protein>
    <submittedName>
        <fullName evidence="8">Isocitrate/isopropylmalate dehydrogenase family protein</fullName>
    </submittedName>
</protein>
<evidence type="ECO:0000313" key="9">
    <source>
        <dbReference type="Proteomes" id="UP001629230"/>
    </source>
</evidence>
<comment type="cofactor">
    <cofactor evidence="2">
        <name>Mg(2+)</name>
        <dbReference type="ChEBI" id="CHEBI:18420"/>
    </cofactor>
</comment>
<evidence type="ECO:0000256" key="2">
    <source>
        <dbReference type="ARBA" id="ARBA00001946"/>
    </source>
</evidence>
<dbReference type="SUPFAM" id="SSF53659">
    <property type="entry name" value="Isocitrate/Isopropylmalate dehydrogenase-like"/>
    <property type="match status" value="1"/>
</dbReference>
<dbReference type="InterPro" id="IPR050501">
    <property type="entry name" value="ICDH/IPMDH"/>
</dbReference>
<dbReference type="Gene3D" id="3.40.718.10">
    <property type="entry name" value="Isopropylmalate Dehydrogenase"/>
    <property type="match status" value="1"/>
</dbReference>
<keyword evidence="3" id="KW-0479">Metal-binding</keyword>
<dbReference type="EMBL" id="JAQQEZ010000065">
    <property type="protein sequence ID" value="MFM0007630.1"/>
    <property type="molecule type" value="Genomic_DNA"/>
</dbReference>
<evidence type="ECO:0000256" key="3">
    <source>
        <dbReference type="ARBA" id="ARBA00022723"/>
    </source>
</evidence>
<evidence type="ECO:0000256" key="1">
    <source>
        <dbReference type="ARBA" id="ARBA00001936"/>
    </source>
</evidence>
<comment type="cofactor">
    <cofactor evidence="1">
        <name>Mn(2+)</name>
        <dbReference type="ChEBI" id="CHEBI:29035"/>
    </cofactor>
</comment>
<evidence type="ECO:0000259" key="7">
    <source>
        <dbReference type="SMART" id="SM01329"/>
    </source>
</evidence>
<feature type="domain" description="Isopropylmalate dehydrogenase-like" evidence="7">
    <location>
        <begin position="50"/>
        <end position="396"/>
    </location>
</feature>
<accession>A0ABW9B460</accession>
<keyword evidence="9" id="KW-1185">Reference proteome</keyword>
<reference evidence="8 9" key="1">
    <citation type="journal article" date="2024" name="Chem. Sci.">
        <title>Discovery of megapolipeptins by genome mining of a Burkholderiales bacteria collection.</title>
        <authorList>
            <person name="Paulo B.S."/>
            <person name="Recchia M.J.J."/>
            <person name="Lee S."/>
            <person name="Fergusson C.H."/>
            <person name="Romanowski S.B."/>
            <person name="Hernandez A."/>
            <person name="Krull N."/>
            <person name="Liu D.Y."/>
            <person name="Cavanagh H."/>
            <person name="Bos A."/>
            <person name="Gray C.A."/>
            <person name="Murphy B.T."/>
            <person name="Linington R.G."/>
            <person name="Eustaquio A.S."/>
        </authorList>
    </citation>
    <scope>NUCLEOTIDE SEQUENCE [LARGE SCALE GENOMIC DNA]</scope>
    <source>
        <strain evidence="8 9">RL17-350-BIC-A</strain>
    </source>
</reference>
<dbReference type="Pfam" id="PF00180">
    <property type="entry name" value="Iso_dh"/>
    <property type="match status" value="1"/>
</dbReference>
<evidence type="ECO:0000256" key="5">
    <source>
        <dbReference type="ARBA" id="ARBA00023027"/>
    </source>
</evidence>
<keyword evidence="4" id="KW-0560">Oxidoreductase</keyword>
<evidence type="ECO:0000256" key="6">
    <source>
        <dbReference type="ARBA" id="ARBA00023211"/>
    </source>
</evidence>
<evidence type="ECO:0000313" key="8">
    <source>
        <dbReference type="EMBL" id="MFM0007630.1"/>
    </source>
</evidence>
<gene>
    <name evidence="8" type="ORF">PQR57_42660</name>
</gene>
<dbReference type="InterPro" id="IPR024084">
    <property type="entry name" value="IsoPropMal-DH-like_dom"/>
</dbReference>
<name>A0ABW9B460_9BURK</name>
<sequence>MCSKAENNAFQDIAEQKNQATKLDFEGSRASASLPAKHHHLRSIVKNTYEIAVMPGDGIGPEVTDAAMKVLRAGAEACGFALNYTFYDFGAEAYQRTGKFITPTDMDVIGKSDAILFGAMGLPDVRTPDGREWGAQVEMRAYYGLFASLRPAKLFEGVPTNIRSSDVDMLVIRETTEGMFAGLKDPQEESDEQMSDRMTITRATSEKLFRVAFEQARARRRLYGTRGHVTLLDKSNALRSNVLLRKVFLEVAKQYPDIQTDCFYVDAGAMYMVTNPERYDVVVTENIFGDITSEIAAGVVGGLGIAPSADIGDNHGVFQPSHGSAPDIAGKGLANPVAAILSAAMMLEWLAGKHDDHRCAMACVAIRNAVSSSLLTGPRTVDLGGSSDTSTVATAIAQSLALHVPKNAHAAA</sequence>
<dbReference type="PANTHER" id="PTHR43275:SF1">
    <property type="entry name" value="D-MALATE DEHYDROGENASE [DECARBOXYLATING]"/>
    <property type="match status" value="1"/>
</dbReference>
<comment type="caution">
    <text evidence="8">The sequence shown here is derived from an EMBL/GenBank/DDBJ whole genome shotgun (WGS) entry which is preliminary data.</text>
</comment>
<keyword evidence="5" id="KW-0520">NAD</keyword>
<proteinExistence type="predicted"/>
<organism evidence="8 9">
    <name type="scientific">Paraburkholderia dipogonis</name>
    <dbReference type="NCBI Taxonomy" id="1211383"/>
    <lineage>
        <taxon>Bacteria</taxon>
        <taxon>Pseudomonadati</taxon>
        <taxon>Pseudomonadota</taxon>
        <taxon>Betaproteobacteria</taxon>
        <taxon>Burkholderiales</taxon>
        <taxon>Burkholderiaceae</taxon>
        <taxon>Paraburkholderia</taxon>
    </lineage>
</organism>
<dbReference type="SMART" id="SM01329">
    <property type="entry name" value="Iso_dh"/>
    <property type="match status" value="1"/>
</dbReference>
<dbReference type="RefSeq" id="WP_408182325.1">
    <property type="nucleotide sequence ID" value="NZ_JAQQEZ010000065.1"/>
</dbReference>
<dbReference type="PANTHER" id="PTHR43275">
    <property type="entry name" value="D-MALATE DEHYDROGENASE [DECARBOXYLATING]"/>
    <property type="match status" value="1"/>
</dbReference>
<keyword evidence="6" id="KW-0464">Manganese</keyword>
<evidence type="ECO:0000256" key="4">
    <source>
        <dbReference type="ARBA" id="ARBA00023002"/>
    </source>
</evidence>